<gene>
    <name evidence="2" type="primary">FAZ1</name>
    <name evidence="2" type="ORF">SPIL2461_LOCUS14456</name>
</gene>
<evidence type="ECO:0000256" key="1">
    <source>
        <dbReference type="SAM" id="MobiDB-lite"/>
    </source>
</evidence>
<feature type="region of interest" description="Disordered" evidence="1">
    <location>
        <begin position="155"/>
        <end position="175"/>
    </location>
</feature>
<dbReference type="EMBL" id="CAJNIZ010033337">
    <property type="protein sequence ID" value="CAE7544930.1"/>
    <property type="molecule type" value="Genomic_DNA"/>
</dbReference>
<comment type="caution">
    <text evidence="2">The sequence shown here is derived from an EMBL/GenBank/DDBJ whole genome shotgun (WGS) entry which is preliminary data.</text>
</comment>
<evidence type="ECO:0000313" key="2">
    <source>
        <dbReference type="EMBL" id="CAE7544930.1"/>
    </source>
</evidence>
<feature type="compositionally biased region" description="Polar residues" evidence="1">
    <location>
        <begin position="319"/>
        <end position="334"/>
    </location>
</feature>
<keyword evidence="3" id="KW-1185">Reference proteome</keyword>
<accession>A0A812TVV9</accession>
<proteinExistence type="predicted"/>
<feature type="compositionally biased region" description="Basic and acidic residues" evidence="1">
    <location>
        <begin position="351"/>
        <end position="389"/>
    </location>
</feature>
<feature type="region of interest" description="Disordered" evidence="1">
    <location>
        <begin position="319"/>
        <end position="402"/>
    </location>
</feature>
<evidence type="ECO:0000313" key="3">
    <source>
        <dbReference type="Proteomes" id="UP000649617"/>
    </source>
</evidence>
<protein>
    <submittedName>
        <fullName evidence="2">FAZ1 protein</fullName>
    </submittedName>
</protein>
<organism evidence="2 3">
    <name type="scientific">Symbiodinium pilosum</name>
    <name type="common">Dinoflagellate</name>
    <dbReference type="NCBI Taxonomy" id="2952"/>
    <lineage>
        <taxon>Eukaryota</taxon>
        <taxon>Sar</taxon>
        <taxon>Alveolata</taxon>
        <taxon>Dinophyceae</taxon>
        <taxon>Suessiales</taxon>
        <taxon>Symbiodiniaceae</taxon>
        <taxon>Symbiodinium</taxon>
    </lineage>
</organism>
<reference evidence="2" key="1">
    <citation type="submission" date="2021-02" db="EMBL/GenBank/DDBJ databases">
        <authorList>
            <person name="Dougan E. K."/>
            <person name="Rhodes N."/>
            <person name="Thang M."/>
            <person name="Chan C."/>
        </authorList>
    </citation>
    <scope>NUCLEOTIDE SEQUENCE</scope>
</reference>
<sequence>MYGSKGACEGDGPAPCVRKLAWEWLSMAREVNVSIAKDNQELQTFVVEARHVLRRAASLPAGCAGSAAKALRDERVVLARRIAQSPAKARQPYRPLLVPPAVGRTQEAAQRVPAASLVSGSLSANRNEANQANQKFAEAPCQDGQEVAEAITALKQHGGRSSGSSEAVTRSGRSEAGEAMIRIEGSSASTCQRHSLSENLRDILIDLCQSVEADVKHQSNFDHTNKVEASDVFNSSRHSLSDSAVEIAANACSSAITRRLQSNSLDGCEMSSLGEVADVAQLSEISEHIDEQHAVVAAFAQLTHSIACNVEAKPSQQAASAPTALGSTKSQSRLNEQKGNAETKKTWLAKEAADTKAAKKTQVERLAKEDAEAKAAKQAEEERLAKEAAEAVAAKQAQEERL</sequence>
<feature type="non-terminal residue" evidence="2">
    <location>
        <position position="402"/>
    </location>
</feature>
<name>A0A812TVV9_SYMPI</name>
<dbReference type="Proteomes" id="UP000649617">
    <property type="component" value="Unassembled WGS sequence"/>
</dbReference>
<dbReference type="AlphaFoldDB" id="A0A812TVV9"/>
<dbReference type="OrthoDB" id="445106at2759"/>
<feature type="compositionally biased region" description="Basic and acidic residues" evidence="1">
    <location>
        <begin position="335"/>
        <end position="345"/>
    </location>
</feature>